<feature type="compositionally biased region" description="Basic and acidic residues" evidence="1">
    <location>
        <begin position="94"/>
        <end position="111"/>
    </location>
</feature>
<feature type="compositionally biased region" description="Polar residues" evidence="1">
    <location>
        <begin position="10"/>
        <end position="30"/>
    </location>
</feature>
<gene>
    <name evidence="2" type="ORF">BHM03_00003423</name>
</gene>
<protein>
    <submittedName>
        <fullName evidence="2">Uncharacterized protein</fullName>
    </submittedName>
</protein>
<dbReference type="AlphaFoldDB" id="A0A444F105"/>
<dbReference type="EMBL" id="KV875489">
    <property type="protein sequence ID" value="RZR71082.1"/>
    <property type="molecule type" value="Genomic_DNA"/>
</dbReference>
<proteinExistence type="predicted"/>
<feature type="compositionally biased region" description="Low complexity" evidence="1">
    <location>
        <begin position="253"/>
        <end position="268"/>
    </location>
</feature>
<reference evidence="2" key="1">
    <citation type="journal article" date="2018" name="Data Brief">
        <title>Genome sequence data from 17 accessions of Ensete ventricosum, a staple food crop for millions in Ethiopia.</title>
        <authorList>
            <person name="Yemataw Z."/>
            <person name="Muzemil S."/>
            <person name="Ambachew D."/>
            <person name="Tripathi L."/>
            <person name="Tesfaye K."/>
            <person name="Chala A."/>
            <person name="Farbos A."/>
            <person name="O'Neill P."/>
            <person name="Moore K."/>
            <person name="Grant M."/>
            <person name="Studholme D.J."/>
        </authorList>
    </citation>
    <scope>NUCLEOTIDE SEQUENCE [LARGE SCALE GENOMIC DNA]</scope>
    <source>
        <tissue evidence="2">Leaf</tissue>
    </source>
</reference>
<dbReference type="InterPro" id="IPR045167">
    <property type="entry name" value="Hobbit"/>
</dbReference>
<accession>A0A444F105</accession>
<sequence>MCMQVRRKQNLQGNTASGSNPELRRTSSLGRTWEETVADSVANELVLQAHTTSISSSQSGLFNAATENKNANTEESKNKPRDSKPLKSGQLLTYEEKKSGKSQDERRARPKKLQEFHNIRISQVNILTSDQFPAPFPKRANDGAGDGFVTSIRGLFNSQRRKAKAYVLRTMRGEADHDHGDWSDGDVEFSPFARQLTIAKTKKLIRRHSKKFSSRTSSSGDLLLDACLIIFLLISVQHQKDPSSPKETIAYESDSSGASSYGDGDINE</sequence>
<name>A0A444F105_ENSVE</name>
<evidence type="ECO:0000256" key="1">
    <source>
        <dbReference type="SAM" id="MobiDB-lite"/>
    </source>
</evidence>
<dbReference type="PANTHER" id="PTHR15678:SF8">
    <property type="entry name" value="PROTEIN KINKY POLLEN"/>
    <property type="match status" value="1"/>
</dbReference>
<dbReference type="Pfam" id="PF10344">
    <property type="entry name" value="Hobbit"/>
    <property type="match status" value="1"/>
</dbReference>
<dbReference type="Proteomes" id="UP000290560">
    <property type="component" value="Unassembled WGS sequence"/>
</dbReference>
<feature type="region of interest" description="Disordered" evidence="1">
    <location>
        <begin position="240"/>
        <end position="268"/>
    </location>
</feature>
<evidence type="ECO:0000313" key="2">
    <source>
        <dbReference type="EMBL" id="RZR71082.1"/>
    </source>
</evidence>
<organism evidence="2">
    <name type="scientific">Ensete ventricosum</name>
    <name type="common">Abyssinian banana</name>
    <name type="synonym">Musa ensete</name>
    <dbReference type="NCBI Taxonomy" id="4639"/>
    <lineage>
        <taxon>Eukaryota</taxon>
        <taxon>Viridiplantae</taxon>
        <taxon>Streptophyta</taxon>
        <taxon>Embryophyta</taxon>
        <taxon>Tracheophyta</taxon>
        <taxon>Spermatophyta</taxon>
        <taxon>Magnoliopsida</taxon>
        <taxon>Liliopsida</taxon>
        <taxon>Zingiberales</taxon>
        <taxon>Musaceae</taxon>
        <taxon>Ensete</taxon>
    </lineage>
</organism>
<feature type="region of interest" description="Disordered" evidence="1">
    <location>
        <begin position="1"/>
        <end position="31"/>
    </location>
</feature>
<dbReference type="PANTHER" id="PTHR15678">
    <property type="entry name" value="ANTIGEN MLAA-22-RELATED"/>
    <property type="match status" value="1"/>
</dbReference>
<feature type="region of interest" description="Disordered" evidence="1">
    <location>
        <begin position="56"/>
        <end position="111"/>
    </location>
</feature>
<feature type="compositionally biased region" description="Basic and acidic residues" evidence="1">
    <location>
        <begin position="72"/>
        <end position="85"/>
    </location>
</feature>